<dbReference type="InterPro" id="IPR025064">
    <property type="entry name" value="DUF4005"/>
</dbReference>
<comment type="similarity">
    <text evidence="2">Belongs to the IQD family.</text>
</comment>
<feature type="domain" description="DUF4005" evidence="5">
    <location>
        <begin position="264"/>
        <end position="352"/>
    </location>
</feature>
<keyword evidence="7" id="KW-1185">Reference proteome</keyword>
<reference evidence="6" key="2">
    <citation type="submission" date="2021-03" db="UniProtKB">
        <authorList>
            <consortium name="EnsemblPlants"/>
        </authorList>
    </citation>
    <scope>IDENTIFICATION</scope>
</reference>
<evidence type="ECO:0000313" key="7">
    <source>
        <dbReference type="Proteomes" id="UP000596661"/>
    </source>
</evidence>
<feature type="region of interest" description="Disordered" evidence="4">
    <location>
        <begin position="593"/>
        <end position="642"/>
    </location>
</feature>
<dbReference type="PANTHER" id="PTHR32295">
    <property type="entry name" value="IQ-DOMAIN 5-RELATED"/>
    <property type="match status" value="1"/>
</dbReference>
<dbReference type="PANTHER" id="PTHR32295:SF216">
    <property type="entry name" value="PROTEIN IQ-DOMAIN 3"/>
    <property type="match status" value="1"/>
</dbReference>
<evidence type="ECO:0000259" key="5">
    <source>
        <dbReference type="Pfam" id="PF13178"/>
    </source>
</evidence>
<dbReference type="GO" id="GO:0005516">
    <property type="term" value="F:calmodulin binding"/>
    <property type="evidence" value="ECO:0007669"/>
    <property type="project" value="UniProtKB-KW"/>
</dbReference>
<evidence type="ECO:0000313" key="6">
    <source>
        <dbReference type="EnsemblPlants" id="cds.evm.model.02.681"/>
    </source>
</evidence>
<sequence>MVWSEKVELSEIENEESKKSYSMAPIAEVAVFADQDVAEVVCLSGLPWYNGLSKEEIAAIKIQTTYRRYMTRRALRALRGLARLKSLMQGQSVKRQVATTLRCMQTLARVQSQIHARRIKMSEENQALHRQLQQKREKEIDKFRASMGEKWVDSHQSKEQIEAKVLNKQEAAMRREKALAYAFSLQKTSKKSSKSTNHTFIEPNNFHWGWSWLERWMATRPWERTNTVDNYHELVSIKSSTTTTKAYHQRNLCHDTTSAPLSKASTMSSLTRKTPKRNEMFNTQLERHRRHSIAGSLVIDNEVFVDSLTAPSYMAPTQSAKAKSRVPNTMGFDKIGTLDKGSVSSAKRSLSFAGFPTLSRRHSSPLKMDSITIKHGEENMMSTRVKLDDSNYPVWRMQMQNIIIANKLEGYVDGTVVCPSQFVDNISNQINPEFTAWHRCNRLLLRWLYASLSDFMLGQIVSFTTAAEIWVSLERTCIAASFARNSDFQTTLQNLKKEGLIASAYLHKLKSLCNTLAFVGEPISSQDHLSYLLNDLGPEYNAFVTPILARPVRPTVEEVHALLLNYEARLERQIAAASLSSLQANFANLPYPKQRLKTPSHPRAPYFSSPSQPTRPFSQPFVHHPRAPYSPQPRAPPHWKLM</sequence>
<organism evidence="6 7">
    <name type="scientific">Cannabis sativa</name>
    <name type="common">Hemp</name>
    <name type="synonym">Marijuana</name>
    <dbReference type="NCBI Taxonomy" id="3483"/>
    <lineage>
        <taxon>Eukaryota</taxon>
        <taxon>Viridiplantae</taxon>
        <taxon>Streptophyta</taxon>
        <taxon>Embryophyta</taxon>
        <taxon>Tracheophyta</taxon>
        <taxon>Spermatophyta</taxon>
        <taxon>Magnoliopsida</taxon>
        <taxon>eudicotyledons</taxon>
        <taxon>Gunneridae</taxon>
        <taxon>Pentapetalae</taxon>
        <taxon>rosids</taxon>
        <taxon>fabids</taxon>
        <taxon>Rosales</taxon>
        <taxon>Cannabaceae</taxon>
        <taxon>Cannabis</taxon>
    </lineage>
</organism>
<dbReference type="AlphaFoldDB" id="A0A803P233"/>
<accession>A0A803P233</accession>
<evidence type="ECO:0000256" key="3">
    <source>
        <dbReference type="ARBA" id="ARBA00024378"/>
    </source>
</evidence>
<reference evidence="6" key="1">
    <citation type="submission" date="2018-11" db="EMBL/GenBank/DDBJ databases">
        <authorList>
            <person name="Grassa J C."/>
        </authorList>
    </citation>
    <scope>NUCLEOTIDE SEQUENCE [LARGE SCALE GENOMIC DNA]</scope>
</reference>
<dbReference type="Gramene" id="evm.model.02.681">
    <property type="protein sequence ID" value="cds.evm.model.02.681"/>
    <property type="gene ID" value="evm.TU.02.681"/>
</dbReference>
<dbReference type="Pfam" id="PF14223">
    <property type="entry name" value="Retrotran_gag_2"/>
    <property type="match status" value="1"/>
</dbReference>
<protein>
    <recommendedName>
        <fullName evidence="5">DUF4005 domain-containing protein</fullName>
    </recommendedName>
</protein>
<dbReference type="PROSITE" id="PS50096">
    <property type="entry name" value="IQ"/>
    <property type="match status" value="1"/>
</dbReference>
<name>A0A803P233_CANSA</name>
<dbReference type="EnsemblPlants" id="evm.model.02.681">
    <property type="protein sequence ID" value="cds.evm.model.02.681"/>
    <property type="gene ID" value="evm.TU.02.681"/>
</dbReference>
<dbReference type="EMBL" id="UZAU01000129">
    <property type="status" value="NOT_ANNOTATED_CDS"/>
    <property type="molecule type" value="Genomic_DNA"/>
</dbReference>
<evidence type="ECO:0000256" key="1">
    <source>
        <dbReference type="ARBA" id="ARBA00022860"/>
    </source>
</evidence>
<dbReference type="CDD" id="cd23767">
    <property type="entry name" value="IQCD"/>
    <property type="match status" value="1"/>
</dbReference>
<dbReference type="SMART" id="SM00015">
    <property type="entry name" value="IQ"/>
    <property type="match status" value="1"/>
</dbReference>
<proteinExistence type="inferred from homology"/>
<dbReference type="Proteomes" id="UP000596661">
    <property type="component" value="Chromosome 2"/>
</dbReference>
<comment type="subunit">
    <text evidence="3">Binds to multiple calmodulin (CaM) in the presence of Ca(2+) and CaM-like proteins.</text>
</comment>
<dbReference type="InterPro" id="IPR000048">
    <property type="entry name" value="IQ_motif_EF-hand-BS"/>
</dbReference>
<keyword evidence="1" id="KW-0112">Calmodulin-binding</keyword>
<evidence type="ECO:0000256" key="2">
    <source>
        <dbReference type="ARBA" id="ARBA00024341"/>
    </source>
</evidence>
<evidence type="ECO:0000256" key="4">
    <source>
        <dbReference type="SAM" id="MobiDB-lite"/>
    </source>
</evidence>
<feature type="compositionally biased region" description="Polar residues" evidence="4">
    <location>
        <begin position="608"/>
        <end position="617"/>
    </location>
</feature>
<dbReference type="Pfam" id="PF13178">
    <property type="entry name" value="DUF4005"/>
    <property type="match status" value="1"/>
</dbReference>